<dbReference type="PANTHER" id="PTHR13789">
    <property type="entry name" value="MONOOXYGENASE"/>
    <property type="match status" value="1"/>
</dbReference>
<dbReference type="PRINTS" id="PR00420">
    <property type="entry name" value="RNGMNOXGNASE"/>
</dbReference>
<evidence type="ECO:0000313" key="5">
    <source>
        <dbReference type="Proteomes" id="UP001303373"/>
    </source>
</evidence>
<dbReference type="EMBL" id="CP138583">
    <property type="protein sequence ID" value="WPG99927.1"/>
    <property type="molecule type" value="Genomic_DNA"/>
</dbReference>
<dbReference type="InterPro" id="IPR050493">
    <property type="entry name" value="FAD-dep_Monooxygenase_BioMet"/>
</dbReference>
<accession>A0AAQ3M246</accession>
<name>A0AAQ3M246_9PEZI</name>
<evidence type="ECO:0000256" key="2">
    <source>
        <dbReference type="ARBA" id="ARBA00023002"/>
    </source>
</evidence>
<keyword evidence="5" id="KW-1185">Reference proteome</keyword>
<evidence type="ECO:0000256" key="1">
    <source>
        <dbReference type="ARBA" id="ARBA00007992"/>
    </source>
</evidence>
<keyword evidence="3" id="KW-0503">Monooxygenase</keyword>
<comment type="similarity">
    <text evidence="1">Belongs to the paxM FAD-dependent monooxygenase family.</text>
</comment>
<dbReference type="Gene3D" id="3.50.50.60">
    <property type="entry name" value="FAD/NAD(P)-binding domain"/>
    <property type="match status" value="1"/>
</dbReference>
<keyword evidence="2" id="KW-0560">Oxidoreductase</keyword>
<dbReference type="AlphaFoldDB" id="A0AAQ3M246"/>
<evidence type="ECO:0000256" key="3">
    <source>
        <dbReference type="ARBA" id="ARBA00023033"/>
    </source>
</evidence>
<dbReference type="SUPFAM" id="SSF51905">
    <property type="entry name" value="FAD/NAD(P)-binding domain"/>
    <property type="match status" value="1"/>
</dbReference>
<dbReference type="Proteomes" id="UP001303373">
    <property type="component" value="Chromosome 4"/>
</dbReference>
<gene>
    <name evidence="4" type="ORF">R9X50_00275000</name>
</gene>
<evidence type="ECO:0000313" key="4">
    <source>
        <dbReference type="EMBL" id="WPG99927.1"/>
    </source>
</evidence>
<sequence length="436" mass="48297">MPLFTPISSTPPQKRLRIAIIGVGLAGAALASFLKSVPNADVQLYERSKAHRKVGAWLGLTPTAQSLVEEICGEKTVDSICDRTYGKPVKRHWQTGEILFQPDPIPDHLTPDERKSMRNTANTVRQDLHQILLDKIPDEQIHMGKKAFDFSVCDGVVTVYFEDDSSIEVDLLIVSDGINSKLRTKIYPKIKPQHLPLLQHMEVFDRGELMKHIPDLPNGVTHFFNGDMIAFIGDVGCNRIGLILALPADPAEVENWGWAEGVGPKRLAYLRSAYKDWHPIIHQILDHSVDMGVFPISRGVWLDSLVTDGSVCFVGDSAHPTGAALGAGCSFAFEDSQTLSFALKHAHTQAGTWSPGAVKYALDLYDEARGAHLRKVFRMLEIQDMNLKGIVKDEKVLEEERVAKEVGTAWITNCDPECQFAAVLKSGRVSEPESFK</sequence>
<proteinExistence type="inferred from homology"/>
<protein>
    <submittedName>
        <fullName evidence="4">FAD/NAD(P)-binding domain-containing protein</fullName>
    </submittedName>
</protein>
<organism evidence="4 5">
    <name type="scientific">Acrodontium crateriforme</name>
    <dbReference type="NCBI Taxonomy" id="150365"/>
    <lineage>
        <taxon>Eukaryota</taxon>
        <taxon>Fungi</taxon>
        <taxon>Dikarya</taxon>
        <taxon>Ascomycota</taxon>
        <taxon>Pezizomycotina</taxon>
        <taxon>Dothideomycetes</taxon>
        <taxon>Dothideomycetidae</taxon>
        <taxon>Mycosphaerellales</taxon>
        <taxon>Teratosphaeriaceae</taxon>
        <taxon>Acrodontium</taxon>
    </lineage>
</organism>
<reference evidence="4 5" key="1">
    <citation type="submission" date="2023-11" db="EMBL/GenBank/DDBJ databases">
        <title>An acidophilic fungus is an integral part of prey digestion in a carnivorous sundew plant.</title>
        <authorList>
            <person name="Tsai I.J."/>
        </authorList>
    </citation>
    <scope>NUCLEOTIDE SEQUENCE [LARGE SCALE GENOMIC DNA]</scope>
    <source>
        <strain evidence="4">169a</strain>
    </source>
</reference>
<dbReference type="InterPro" id="IPR036188">
    <property type="entry name" value="FAD/NAD-bd_sf"/>
</dbReference>
<dbReference type="GO" id="GO:0004497">
    <property type="term" value="F:monooxygenase activity"/>
    <property type="evidence" value="ECO:0007669"/>
    <property type="project" value="UniProtKB-KW"/>
</dbReference>
<dbReference type="PANTHER" id="PTHR13789:SF309">
    <property type="entry name" value="PUTATIVE (AFU_ORTHOLOGUE AFUA_6G14510)-RELATED"/>
    <property type="match status" value="1"/>
</dbReference>